<protein>
    <submittedName>
        <fullName evidence="1">Uncharacterized protein</fullName>
    </submittedName>
</protein>
<name>A0A8H3YEF0_9TREE</name>
<dbReference type="EMBL" id="BLZA01000017">
    <property type="protein sequence ID" value="GHJ86198.1"/>
    <property type="molecule type" value="Genomic_DNA"/>
</dbReference>
<evidence type="ECO:0000313" key="1">
    <source>
        <dbReference type="EMBL" id="GHJ86198.1"/>
    </source>
</evidence>
<comment type="caution">
    <text evidence="1">The sequence shown here is derived from an EMBL/GenBank/DDBJ whole genome shotgun (WGS) entry which is preliminary data.</text>
</comment>
<gene>
    <name evidence="1" type="ORF">NliqN6_2600</name>
</gene>
<dbReference type="Proteomes" id="UP000620104">
    <property type="component" value="Unassembled WGS sequence"/>
</dbReference>
<keyword evidence="2" id="KW-1185">Reference proteome</keyword>
<organism evidence="1 2">
    <name type="scientific">Naganishia liquefaciens</name>
    <dbReference type="NCBI Taxonomy" id="104408"/>
    <lineage>
        <taxon>Eukaryota</taxon>
        <taxon>Fungi</taxon>
        <taxon>Dikarya</taxon>
        <taxon>Basidiomycota</taxon>
        <taxon>Agaricomycotina</taxon>
        <taxon>Tremellomycetes</taxon>
        <taxon>Filobasidiales</taxon>
        <taxon>Filobasidiaceae</taxon>
        <taxon>Naganishia</taxon>
    </lineage>
</organism>
<sequence>MLPIASFRSSSTTTPSLIMSPSAEPVNLVSVNTAPERAKRLIGILIKDVADRYNIVHAGNSETIEGVKPLLLSIQPPPGILFCASMWTPEQQEEIQRIARETIPGIRTAAIPTGLQVEKGPDAVVEFLKDRIDDVMASRSA</sequence>
<evidence type="ECO:0000313" key="2">
    <source>
        <dbReference type="Proteomes" id="UP000620104"/>
    </source>
</evidence>
<accession>A0A8H3YEF0</accession>
<reference evidence="1" key="1">
    <citation type="submission" date="2020-07" db="EMBL/GenBank/DDBJ databases">
        <title>Draft Genome Sequence of a Deep-Sea Yeast, Naganishia (Cryptococcus) liquefaciens strain N6.</title>
        <authorList>
            <person name="Han Y.W."/>
            <person name="Kajitani R."/>
            <person name="Morimoto H."/>
            <person name="Parhat M."/>
            <person name="Tsubouchi H."/>
            <person name="Bakenova O."/>
            <person name="Ogata M."/>
            <person name="Argunhan B."/>
            <person name="Aoki R."/>
            <person name="Kajiwara S."/>
            <person name="Itoh T."/>
            <person name="Iwasaki H."/>
        </authorList>
    </citation>
    <scope>NUCLEOTIDE SEQUENCE</scope>
    <source>
        <strain evidence="1">N6</strain>
    </source>
</reference>
<dbReference type="AlphaFoldDB" id="A0A8H3YEF0"/>
<dbReference type="OrthoDB" id="2772415at2759"/>
<proteinExistence type="predicted"/>